<comment type="caution">
    <text evidence="5">The sequence shown here is derived from an EMBL/GenBank/DDBJ whole genome shotgun (WGS) entry which is preliminary data.</text>
</comment>
<dbReference type="Proteomes" id="UP001221411">
    <property type="component" value="Unassembled WGS sequence"/>
</dbReference>
<dbReference type="GO" id="GO:0004601">
    <property type="term" value="F:peroxidase activity"/>
    <property type="evidence" value="ECO:0007669"/>
    <property type="project" value="UniProtKB-KW"/>
</dbReference>
<keyword evidence="6" id="KW-1185">Reference proteome</keyword>
<keyword evidence="2" id="KW-0732">Signal</keyword>
<evidence type="ECO:0000256" key="2">
    <source>
        <dbReference type="ARBA" id="ARBA00022729"/>
    </source>
</evidence>
<dbReference type="InterPro" id="IPR026259">
    <property type="entry name" value="MauG/Cytc_peroxidase"/>
</dbReference>
<accession>A0ABT5EIV2</accession>
<reference evidence="5 6" key="1">
    <citation type="submission" date="2022-11" db="EMBL/GenBank/DDBJ databases">
        <title>Minimal conservation of predation-associated metabolite biosynthetic gene clusters underscores biosynthetic potential of Myxococcota including descriptions for ten novel species: Archangium lansinium sp. nov., Myxococcus landrumus sp. nov., Nannocystis bai.</title>
        <authorList>
            <person name="Ahearne A."/>
            <person name="Stevens C."/>
            <person name="Dowd S."/>
        </authorList>
    </citation>
    <scope>NUCLEOTIDE SEQUENCE [LARGE SCALE GENOMIC DNA]</scope>
    <source>
        <strain evidence="5 6">RJM3</strain>
    </source>
</reference>
<keyword evidence="3" id="KW-0560">Oxidoreductase</keyword>
<dbReference type="EMBL" id="JAQNDO010000001">
    <property type="protein sequence ID" value="MDC0741429.1"/>
    <property type="molecule type" value="Genomic_DNA"/>
</dbReference>
<proteinExistence type="predicted"/>
<dbReference type="SUPFAM" id="SSF46626">
    <property type="entry name" value="Cytochrome c"/>
    <property type="match status" value="2"/>
</dbReference>
<protein>
    <submittedName>
        <fullName evidence="5">Cytochrome c peroxidase</fullName>
    </submittedName>
</protein>
<dbReference type="Gene3D" id="1.10.760.10">
    <property type="entry name" value="Cytochrome c-like domain"/>
    <property type="match status" value="2"/>
</dbReference>
<evidence type="ECO:0000313" key="5">
    <source>
        <dbReference type="EMBL" id="MDC0741429.1"/>
    </source>
</evidence>
<evidence type="ECO:0000256" key="3">
    <source>
        <dbReference type="ARBA" id="ARBA00023002"/>
    </source>
</evidence>
<dbReference type="PIRSF" id="PIRSF000294">
    <property type="entry name" value="Cytochrome-c_peroxidase"/>
    <property type="match status" value="1"/>
</dbReference>
<dbReference type="PANTHER" id="PTHR30600">
    <property type="entry name" value="CYTOCHROME C PEROXIDASE-RELATED"/>
    <property type="match status" value="1"/>
</dbReference>
<evidence type="ECO:0000259" key="4">
    <source>
        <dbReference type="Pfam" id="PF03150"/>
    </source>
</evidence>
<organism evidence="5 6">
    <name type="scientific">Polyangium mundeleinium</name>
    <dbReference type="NCBI Taxonomy" id="2995306"/>
    <lineage>
        <taxon>Bacteria</taxon>
        <taxon>Pseudomonadati</taxon>
        <taxon>Myxococcota</taxon>
        <taxon>Polyangia</taxon>
        <taxon>Polyangiales</taxon>
        <taxon>Polyangiaceae</taxon>
        <taxon>Polyangium</taxon>
    </lineage>
</organism>
<dbReference type="RefSeq" id="WP_271916666.1">
    <property type="nucleotide sequence ID" value="NZ_JAQNDO010000001.1"/>
</dbReference>
<sequence>MDPEAAVKAVKTCCLLAALVAAGCTLTPDARETLASLPDNVPAPDDNPTTPEAVELGRMLFWDPILSGHRDVACASCHHPDFAYTDGLAFPLGVGGRFISAARNTPTVLGTAFNGLTVDGAVPPEQAMMFWDNRVESLEAQALGPLKNADEMRGTAFGEDEIMGELVTRLVGIPEYTTLFEAAFGAESVNATNLAKALAAFERTLVPRDSSFDRYMAGDDEAMTTSQIRGLHGFILQGCAGCHSGPMLSDYKLHNLKVPARLGETTYGESVFPEAEGGAFRTPSLRMVTRTAPYMHNGVFATLSETVDFYHNIDHHIKVDPLVEGDVEVAHGQGDDILAFFEALSDGTFDKTIPERVPSGLPPAGGR</sequence>
<gene>
    <name evidence="5" type="ORF">POL67_08735</name>
</gene>
<dbReference type="InterPro" id="IPR051395">
    <property type="entry name" value="Cytochrome_c_Peroxidase/MauG"/>
</dbReference>
<evidence type="ECO:0000256" key="1">
    <source>
        <dbReference type="ARBA" id="ARBA00004196"/>
    </source>
</evidence>
<dbReference type="InterPro" id="IPR004852">
    <property type="entry name" value="Di-haem_cyt_c_peroxidsae"/>
</dbReference>
<dbReference type="InterPro" id="IPR036909">
    <property type="entry name" value="Cyt_c-like_dom_sf"/>
</dbReference>
<comment type="subcellular location">
    <subcellularLocation>
        <location evidence="1">Cell envelope</location>
    </subcellularLocation>
</comment>
<feature type="domain" description="Di-haem cytochrome c peroxidase" evidence="4">
    <location>
        <begin position="52"/>
        <end position="220"/>
    </location>
</feature>
<evidence type="ECO:0000313" key="6">
    <source>
        <dbReference type="Proteomes" id="UP001221411"/>
    </source>
</evidence>
<name>A0ABT5EIV2_9BACT</name>
<dbReference type="Pfam" id="PF03150">
    <property type="entry name" value="CCP_MauG"/>
    <property type="match status" value="1"/>
</dbReference>
<keyword evidence="5" id="KW-0575">Peroxidase</keyword>
<dbReference type="PANTHER" id="PTHR30600:SF10">
    <property type="entry name" value="BLL6722 PROTEIN"/>
    <property type="match status" value="1"/>
</dbReference>